<comment type="function">
    <text evidence="8">ADP-binding subunit of the dihydroxyacetone kinase, which is responsible for the phosphoenolpyruvate (PEP)-dependent phosphorylation of dihydroxyacetone. DhaL-ADP is converted to DhaL-ATP via a phosphoryl group transfer from DhaM and transmits it to dihydroxyacetone binds to DhaK.</text>
</comment>
<dbReference type="InterPro" id="IPR036117">
    <property type="entry name" value="DhaL_dom_sf"/>
</dbReference>
<dbReference type="InterPro" id="IPR012737">
    <property type="entry name" value="DhaK_L_YcgS"/>
</dbReference>
<dbReference type="PANTHER" id="PTHR28629">
    <property type="entry name" value="TRIOKINASE/FMN CYCLASE"/>
    <property type="match status" value="1"/>
</dbReference>
<dbReference type="GO" id="GO:0005829">
    <property type="term" value="C:cytosol"/>
    <property type="evidence" value="ECO:0007669"/>
    <property type="project" value="TreeGrafter"/>
</dbReference>
<keyword evidence="6" id="KW-0319">Glycerol metabolism</keyword>
<feature type="domain" description="DhaL" evidence="9">
    <location>
        <begin position="5"/>
        <end position="187"/>
    </location>
</feature>
<dbReference type="GO" id="GO:0047324">
    <property type="term" value="F:phosphoenolpyruvate-glycerone phosphotransferase activity"/>
    <property type="evidence" value="ECO:0007669"/>
    <property type="project" value="UniProtKB-EC"/>
</dbReference>
<dbReference type="SMART" id="SM01120">
    <property type="entry name" value="Dak2"/>
    <property type="match status" value="1"/>
</dbReference>
<dbReference type="STRING" id="1069536.SINU_03310"/>
<evidence type="ECO:0000313" key="10">
    <source>
        <dbReference type="EMBL" id="KLI03352.1"/>
    </source>
</evidence>
<proteinExistence type="predicted"/>
<comment type="subunit">
    <text evidence="7">Homodimer. The dihydroxyacetone kinase complex is composed of a homodimer of DhaM, a homodimer of DhaK and the subunit DhaL.</text>
</comment>
<evidence type="ECO:0000256" key="4">
    <source>
        <dbReference type="ARBA" id="ARBA00022679"/>
    </source>
</evidence>
<dbReference type="PANTHER" id="PTHR28629:SF4">
    <property type="entry name" value="TRIOKINASE_FMN CYCLASE"/>
    <property type="match status" value="1"/>
</dbReference>
<dbReference type="GO" id="GO:0019563">
    <property type="term" value="P:glycerol catabolic process"/>
    <property type="evidence" value="ECO:0007669"/>
    <property type="project" value="TreeGrafter"/>
</dbReference>
<dbReference type="AlphaFoldDB" id="A0A0U1QRH8"/>
<dbReference type="PROSITE" id="PS51480">
    <property type="entry name" value="DHAL"/>
    <property type="match status" value="1"/>
</dbReference>
<dbReference type="OrthoDB" id="9800291at2"/>
<evidence type="ECO:0000256" key="7">
    <source>
        <dbReference type="ARBA" id="ARBA00046577"/>
    </source>
</evidence>
<name>A0A0U1QRH8_9BACL</name>
<evidence type="ECO:0000256" key="1">
    <source>
        <dbReference type="ARBA" id="ARBA00001113"/>
    </source>
</evidence>
<evidence type="ECO:0000256" key="2">
    <source>
        <dbReference type="ARBA" id="ARBA00004745"/>
    </source>
</evidence>
<evidence type="ECO:0000259" key="9">
    <source>
        <dbReference type="PROSITE" id="PS51480"/>
    </source>
</evidence>
<accession>A0A0U1QRH8</accession>
<comment type="pathway">
    <text evidence="2">Polyol metabolism; glycerol degradation.</text>
</comment>
<dbReference type="InterPro" id="IPR004007">
    <property type="entry name" value="DhaL_dom"/>
</dbReference>
<organism evidence="10 11">
    <name type="scientific">Sporolactobacillus inulinus CASD</name>
    <dbReference type="NCBI Taxonomy" id="1069536"/>
    <lineage>
        <taxon>Bacteria</taxon>
        <taxon>Bacillati</taxon>
        <taxon>Bacillota</taxon>
        <taxon>Bacilli</taxon>
        <taxon>Bacillales</taxon>
        <taxon>Sporolactobacillaceae</taxon>
        <taxon>Sporolactobacillus</taxon>
    </lineage>
</organism>
<comment type="caution">
    <text evidence="10">The sequence shown here is derived from an EMBL/GenBank/DDBJ whole genome shotgun (WGS) entry which is preliminary data.</text>
</comment>
<comment type="catalytic activity">
    <reaction evidence="1">
        <text>dihydroxyacetone + phosphoenolpyruvate = dihydroxyacetone phosphate + pyruvate</text>
        <dbReference type="Rhea" id="RHEA:18381"/>
        <dbReference type="ChEBI" id="CHEBI:15361"/>
        <dbReference type="ChEBI" id="CHEBI:16016"/>
        <dbReference type="ChEBI" id="CHEBI:57642"/>
        <dbReference type="ChEBI" id="CHEBI:58702"/>
        <dbReference type="EC" id="2.7.1.121"/>
    </reaction>
</comment>
<dbReference type="Proteomes" id="UP000035553">
    <property type="component" value="Unassembled WGS sequence"/>
</dbReference>
<dbReference type="Pfam" id="PF02734">
    <property type="entry name" value="Dak2"/>
    <property type="match status" value="1"/>
</dbReference>
<dbReference type="FunFam" id="1.25.40.340:FF:000002">
    <property type="entry name" value="Dihydroxyacetone kinase, L subunit"/>
    <property type="match status" value="1"/>
</dbReference>
<dbReference type="NCBIfam" id="TIGR02365">
    <property type="entry name" value="dha_L_ycgS"/>
    <property type="match status" value="1"/>
</dbReference>
<sequence length="193" mass="20445">MLMVDKIKKWLELFAAQLHEKKTYLSELDSAIGDGDHGNNMARGADFLLKSLDQSGDTSAVFKNAAMALLSKVGGASGPLYGSALLALSKKAGETDDRSEWIAAGAEAIAHRGKSEAGDKTMLDVWLPVQKALADGTLTHEKIDAFVAETKSLKAKKGRASYLGDRSVGHIDPGAQSSGYLFHAFLEAGADHA</sequence>
<keyword evidence="5 10" id="KW-0418">Kinase</keyword>
<dbReference type="EC" id="2.7.1.121" evidence="3"/>
<keyword evidence="11" id="KW-1185">Reference proteome</keyword>
<evidence type="ECO:0000313" key="11">
    <source>
        <dbReference type="Proteomes" id="UP000035553"/>
    </source>
</evidence>
<dbReference type="RefSeq" id="WP_029548136.1">
    <property type="nucleotide sequence ID" value="NZ_AFVQ02000042.1"/>
</dbReference>
<dbReference type="Gene3D" id="1.25.40.340">
    <property type="match status" value="1"/>
</dbReference>
<reference evidence="10 11" key="1">
    <citation type="journal article" date="2011" name="J. Bacteriol.">
        <title>Draft genome sequence of Sporolactobacillus inulinus strain CASD, an efficient D-lactic acid-producing bacterium with high-concentration lactate tolerance capability.</title>
        <authorList>
            <person name="Yu B."/>
            <person name="Su F."/>
            <person name="Wang L."/>
            <person name="Xu K."/>
            <person name="Zhao B."/>
            <person name="Xu P."/>
        </authorList>
    </citation>
    <scope>NUCLEOTIDE SEQUENCE [LARGE SCALE GENOMIC DNA]</scope>
    <source>
        <strain evidence="10 11">CASD</strain>
    </source>
</reference>
<dbReference type="EMBL" id="AFVQ02000042">
    <property type="protein sequence ID" value="KLI03352.1"/>
    <property type="molecule type" value="Genomic_DNA"/>
</dbReference>
<keyword evidence="4" id="KW-0808">Transferase</keyword>
<dbReference type="SUPFAM" id="SSF101473">
    <property type="entry name" value="DhaL-like"/>
    <property type="match status" value="1"/>
</dbReference>
<protein>
    <recommendedName>
        <fullName evidence="3">phosphoenolpyruvate--glycerone phosphotransferase</fullName>
        <ecNumber evidence="3">2.7.1.121</ecNumber>
    </recommendedName>
</protein>
<dbReference type="InterPro" id="IPR050861">
    <property type="entry name" value="Dihydroxyacetone_Kinase"/>
</dbReference>
<gene>
    <name evidence="10" type="ORF">SINU_03310</name>
</gene>
<dbReference type="GO" id="GO:0004371">
    <property type="term" value="F:glycerone kinase activity"/>
    <property type="evidence" value="ECO:0007669"/>
    <property type="project" value="InterPro"/>
</dbReference>
<evidence type="ECO:0000256" key="5">
    <source>
        <dbReference type="ARBA" id="ARBA00022777"/>
    </source>
</evidence>
<evidence type="ECO:0000256" key="6">
    <source>
        <dbReference type="ARBA" id="ARBA00022798"/>
    </source>
</evidence>
<evidence type="ECO:0000256" key="8">
    <source>
        <dbReference type="ARBA" id="ARBA00055771"/>
    </source>
</evidence>
<evidence type="ECO:0000256" key="3">
    <source>
        <dbReference type="ARBA" id="ARBA00012095"/>
    </source>
</evidence>